<dbReference type="GO" id="GO:0015093">
    <property type="term" value="F:ferrous iron transmembrane transporter activity"/>
    <property type="evidence" value="ECO:0007669"/>
    <property type="project" value="TreeGrafter"/>
</dbReference>
<dbReference type="InterPro" id="IPR005225">
    <property type="entry name" value="Small_GTP-bd"/>
</dbReference>
<dbReference type="GO" id="GO:0005886">
    <property type="term" value="C:plasma membrane"/>
    <property type="evidence" value="ECO:0007669"/>
    <property type="project" value="TreeGrafter"/>
</dbReference>
<dbReference type="CDD" id="cd01879">
    <property type="entry name" value="FeoB"/>
    <property type="match status" value="1"/>
</dbReference>
<dbReference type="Pfam" id="PF02421">
    <property type="entry name" value="FeoB_N"/>
    <property type="match status" value="1"/>
</dbReference>
<feature type="non-terminal residue" evidence="4">
    <location>
        <position position="306"/>
    </location>
</feature>
<evidence type="ECO:0000313" key="4">
    <source>
        <dbReference type="EMBL" id="SVA83485.1"/>
    </source>
</evidence>
<dbReference type="PANTHER" id="PTHR43185">
    <property type="entry name" value="FERROUS IRON TRANSPORT PROTEIN B"/>
    <property type="match status" value="1"/>
</dbReference>
<dbReference type="InterPro" id="IPR050860">
    <property type="entry name" value="FeoB_GTPase"/>
</dbReference>
<feature type="non-terminal residue" evidence="4">
    <location>
        <position position="1"/>
    </location>
</feature>
<dbReference type="InterPro" id="IPR030389">
    <property type="entry name" value="G_FEOB_dom"/>
</dbReference>
<dbReference type="InterPro" id="IPR006073">
    <property type="entry name" value="GTP-bd"/>
</dbReference>
<dbReference type="PRINTS" id="PR00326">
    <property type="entry name" value="GTP1OBG"/>
</dbReference>
<dbReference type="EMBL" id="UINC01019717">
    <property type="protein sequence ID" value="SVA83485.1"/>
    <property type="molecule type" value="Genomic_DNA"/>
</dbReference>
<feature type="domain" description="FeoB-type G" evidence="3">
    <location>
        <begin position="24"/>
        <end position="192"/>
    </location>
</feature>
<accession>A0A381Z2K5</accession>
<dbReference type="PROSITE" id="PS51711">
    <property type="entry name" value="G_FEOB"/>
    <property type="match status" value="1"/>
</dbReference>
<reference evidence="4" key="1">
    <citation type="submission" date="2018-05" db="EMBL/GenBank/DDBJ databases">
        <authorList>
            <person name="Lanie J.A."/>
            <person name="Ng W.-L."/>
            <person name="Kazmierczak K.M."/>
            <person name="Andrzejewski T.M."/>
            <person name="Davidsen T.M."/>
            <person name="Wayne K.J."/>
            <person name="Tettelin H."/>
            <person name="Glass J.I."/>
            <person name="Rusch D."/>
            <person name="Podicherti R."/>
            <person name="Tsui H.-C.T."/>
            <person name="Winkler M.E."/>
        </authorList>
    </citation>
    <scope>NUCLEOTIDE SEQUENCE</scope>
</reference>
<keyword evidence="2" id="KW-1133">Transmembrane helix</keyword>
<protein>
    <recommendedName>
        <fullName evidence="3">FeoB-type G domain-containing protein</fullName>
    </recommendedName>
</protein>
<dbReference type="SUPFAM" id="SSF52540">
    <property type="entry name" value="P-loop containing nucleoside triphosphate hydrolases"/>
    <property type="match status" value="1"/>
</dbReference>
<keyword evidence="2" id="KW-0472">Membrane</keyword>
<dbReference type="PANTHER" id="PTHR43185:SF1">
    <property type="entry name" value="FE(2+) TRANSPORTER FEOB"/>
    <property type="match status" value="1"/>
</dbReference>
<feature type="region of interest" description="Disordered" evidence="1">
    <location>
        <begin position="1"/>
        <end position="23"/>
    </location>
</feature>
<feature type="transmembrane region" description="Helical" evidence="2">
    <location>
        <begin position="252"/>
        <end position="274"/>
    </location>
</feature>
<dbReference type="NCBIfam" id="TIGR00231">
    <property type="entry name" value="small_GTP"/>
    <property type="match status" value="1"/>
</dbReference>
<dbReference type="AlphaFoldDB" id="A0A381Z2K5"/>
<organism evidence="4">
    <name type="scientific">marine metagenome</name>
    <dbReference type="NCBI Taxonomy" id="408172"/>
    <lineage>
        <taxon>unclassified sequences</taxon>
        <taxon>metagenomes</taxon>
        <taxon>ecological metagenomes</taxon>
    </lineage>
</organism>
<evidence type="ECO:0000256" key="2">
    <source>
        <dbReference type="SAM" id="Phobius"/>
    </source>
</evidence>
<evidence type="ECO:0000256" key="1">
    <source>
        <dbReference type="SAM" id="MobiDB-lite"/>
    </source>
</evidence>
<name>A0A381Z2K5_9ZZZZ</name>
<evidence type="ECO:0000259" key="3">
    <source>
        <dbReference type="PROSITE" id="PS51711"/>
    </source>
</evidence>
<dbReference type="GO" id="GO:0005525">
    <property type="term" value="F:GTP binding"/>
    <property type="evidence" value="ECO:0007669"/>
    <property type="project" value="InterPro"/>
</dbReference>
<sequence>VDEFYREGEVAPSSSTLLEGPGDTPLVAMIGPPNSGKTTLFNRLTGLRQKVANYPGVTVEKHVGRAYLPGAEFVDVVDLPGVHGFSARSLDEQITRNVLEGRIEGLRAPDALVLIVDSTRLESQLMLVEPLLELEVPTLLVLNMWDELEERGGYVDDKVLGEQLGVEVTRTNARSGLGVQAVQAFLARVSPQQVTALERNLTNVPQGVPLPMMDAFTARRQHVRRVVDAAGFGPPRPSGASERLDAIALHKLWGPLLFLAVVVMVFQSIFTWAVPLMDGVELLIVSSGEWIAVTLADSWFRSLLID</sequence>
<gene>
    <name evidence="4" type="ORF">METZ01_LOCUS136339</name>
</gene>
<dbReference type="InterPro" id="IPR027417">
    <property type="entry name" value="P-loop_NTPase"/>
</dbReference>
<proteinExistence type="predicted"/>
<dbReference type="Gene3D" id="3.40.50.300">
    <property type="entry name" value="P-loop containing nucleotide triphosphate hydrolases"/>
    <property type="match status" value="1"/>
</dbReference>
<keyword evidence="2" id="KW-0812">Transmembrane</keyword>